<sequence length="204" mass="22401">MTPKKRAILSMGLALACAGPLHANAWREKAKPAQIGDTAFTVTPPRDWNRLDIRPGKHAETWTLDGDQLNDVTFYAGISPGEPLVRERSRKRDPLPKFTSATLLAEIPELLEGTYRAYKQSGTFTLTGSTPEPFLGNPGVYFTYDYTDADLLPRQGEARATLIGGKLYMATFDAPRLHFFDDAVDDYRALIATATLANAAPAAR</sequence>
<dbReference type="KEGG" id="sami:SAMIE_1009820"/>
<gene>
    <name evidence="2" type="ORF">SAMIE_1009820</name>
</gene>
<keyword evidence="1" id="KW-0732">Signal</keyword>
<evidence type="ECO:0000313" key="3">
    <source>
        <dbReference type="Proteomes" id="UP000279959"/>
    </source>
</evidence>
<dbReference type="RefSeq" id="WP_066699628.1">
    <property type="nucleotide sequence ID" value="NZ_AP018664.1"/>
</dbReference>
<protein>
    <submittedName>
        <fullName evidence="2">Uncharacterized protein</fullName>
    </submittedName>
</protein>
<dbReference type="Proteomes" id="UP000279959">
    <property type="component" value="Chromosome"/>
</dbReference>
<evidence type="ECO:0000313" key="2">
    <source>
        <dbReference type="EMBL" id="BBD97481.1"/>
    </source>
</evidence>
<feature type="chain" id="PRO_5019754827" evidence="1">
    <location>
        <begin position="24"/>
        <end position="204"/>
    </location>
</feature>
<dbReference type="PROSITE" id="PS51257">
    <property type="entry name" value="PROKAR_LIPOPROTEIN"/>
    <property type="match status" value="1"/>
</dbReference>
<reference evidence="2 3" key="1">
    <citation type="submission" date="2018-05" db="EMBL/GenBank/DDBJ databases">
        <title>Complete Genome Sequence of the Nonylphenol-Degrading Bacterium Sphingobium amiense DSM 16289T.</title>
        <authorList>
            <person name="Ootsuka M."/>
            <person name="Nishizawa T."/>
            <person name="Ohta H."/>
        </authorList>
    </citation>
    <scope>NUCLEOTIDE SEQUENCE [LARGE SCALE GENOMIC DNA]</scope>
    <source>
        <strain evidence="2 3">DSM 16289</strain>
    </source>
</reference>
<dbReference type="EMBL" id="AP018664">
    <property type="protein sequence ID" value="BBD97481.1"/>
    <property type="molecule type" value="Genomic_DNA"/>
</dbReference>
<evidence type="ECO:0000256" key="1">
    <source>
        <dbReference type="SAM" id="SignalP"/>
    </source>
</evidence>
<name>A0A494VZZ2_9SPHN</name>
<keyword evidence="3" id="KW-1185">Reference proteome</keyword>
<proteinExistence type="predicted"/>
<feature type="signal peptide" evidence="1">
    <location>
        <begin position="1"/>
        <end position="23"/>
    </location>
</feature>
<dbReference type="AlphaFoldDB" id="A0A494VZZ2"/>
<organism evidence="2 3">
    <name type="scientific">Sphingobium amiense</name>
    <dbReference type="NCBI Taxonomy" id="135719"/>
    <lineage>
        <taxon>Bacteria</taxon>
        <taxon>Pseudomonadati</taxon>
        <taxon>Pseudomonadota</taxon>
        <taxon>Alphaproteobacteria</taxon>
        <taxon>Sphingomonadales</taxon>
        <taxon>Sphingomonadaceae</taxon>
        <taxon>Sphingobium</taxon>
    </lineage>
</organism>
<accession>A0A494VZZ2</accession>